<gene>
    <name evidence="1" type="ORF">N8T08_009722</name>
</gene>
<proteinExistence type="predicted"/>
<dbReference type="EMBL" id="JAOPJF010000072">
    <property type="protein sequence ID" value="KAK1140976.1"/>
    <property type="molecule type" value="Genomic_DNA"/>
</dbReference>
<evidence type="ECO:0000313" key="2">
    <source>
        <dbReference type="Proteomes" id="UP001177260"/>
    </source>
</evidence>
<evidence type="ECO:0000313" key="1">
    <source>
        <dbReference type="EMBL" id="KAK1140976.1"/>
    </source>
</evidence>
<organism evidence="1 2">
    <name type="scientific">Aspergillus melleus</name>
    <dbReference type="NCBI Taxonomy" id="138277"/>
    <lineage>
        <taxon>Eukaryota</taxon>
        <taxon>Fungi</taxon>
        <taxon>Dikarya</taxon>
        <taxon>Ascomycota</taxon>
        <taxon>Pezizomycotina</taxon>
        <taxon>Eurotiomycetes</taxon>
        <taxon>Eurotiomycetidae</taxon>
        <taxon>Eurotiales</taxon>
        <taxon>Aspergillaceae</taxon>
        <taxon>Aspergillus</taxon>
        <taxon>Aspergillus subgen. Circumdati</taxon>
    </lineage>
</organism>
<keyword evidence="2" id="KW-1185">Reference proteome</keyword>
<dbReference type="Proteomes" id="UP001177260">
    <property type="component" value="Unassembled WGS sequence"/>
</dbReference>
<sequence>MASPTIHILGDDPNTVHQLNACAYQQSAITTFSGWQYAAFYTSASRPHWATRRVTLARRAIHTSSSWQYLTFEDYEQTTDDGHNTISIGICAGDATIHLSFDHHCDILKYRISRPGLATEADESSWVAGNFSSIQNHLPGQGPDSLRDVTYPRFIPAGQGLYFECRIGKAGAGSDILHRYSHQTAKFTPLGTYLIGQKCNPYPNGVSFHPDSNRLHVTWTNRHFIDYEGSQDQTSTAHKAQAGPNGPENNEGLYHSYSPDDGITWVSSYGELVTSLSTDDATGLDSQDTRLRVKDIPRDSGIMNQEAQYVDVNGGIHVLNRENTSGQERWVHYYREPRTGGWSFYEIPGVFPTATGPRGTVVYCGRTNAVYLVLPSNTAHELIIARFSGDMQSSERDFEILWREEGYVGEPLVDEEAFLQFGILSIFILLEKVPTERKVAVLQFNVDDLARL</sequence>
<accession>A0ACC3AT24</accession>
<name>A0ACC3AT24_9EURO</name>
<comment type="caution">
    <text evidence="1">The sequence shown here is derived from an EMBL/GenBank/DDBJ whole genome shotgun (WGS) entry which is preliminary data.</text>
</comment>
<reference evidence="1 2" key="1">
    <citation type="journal article" date="2023" name="ACS Omega">
        <title>Identification of the Neoaspergillic Acid Biosynthesis Gene Cluster by Establishing an In Vitro CRISPR-Ribonucleoprotein Genetic System in Aspergillus melleus.</title>
        <authorList>
            <person name="Yuan B."/>
            <person name="Grau M.F."/>
            <person name="Murata R.M."/>
            <person name="Torok T."/>
            <person name="Venkateswaran K."/>
            <person name="Stajich J.E."/>
            <person name="Wang C.C.C."/>
        </authorList>
    </citation>
    <scope>NUCLEOTIDE SEQUENCE [LARGE SCALE GENOMIC DNA]</scope>
    <source>
        <strain evidence="1 2">IMV 1140</strain>
    </source>
</reference>
<protein>
    <submittedName>
        <fullName evidence="1">Uncharacterized protein</fullName>
    </submittedName>
</protein>